<feature type="compositionally biased region" description="Acidic residues" evidence="1">
    <location>
        <begin position="589"/>
        <end position="605"/>
    </location>
</feature>
<dbReference type="PANTHER" id="PTHR35149:SF2">
    <property type="entry name" value="DUF262 DOMAIN-CONTAINING PROTEIN"/>
    <property type="match status" value="1"/>
</dbReference>
<proteinExistence type="predicted"/>
<keyword evidence="5" id="KW-1185">Reference proteome</keyword>
<dbReference type="InterPro" id="IPR004919">
    <property type="entry name" value="GmrSD_N"/>
</dbReference>
<organism evidence="4 5">
    <name type="scientific">Nocardioides lentus</name>
    <dbReference type="NCBI Taxonomy" id="338077"/>
    <lineage>
        <taxon>Bacteria</taxon>
        <taxon>Bacillati</taxon>
        <taxon>Actinomycetota</taxon>
        <taxon>Actinomycetes</taxon>
        <taxon>Propionibacteriales</taxon>
        <taxon>Nocardioidaceae</taxon>
        <taxon>Nocardioides</taxon>
    </lineage>
</organism>
<comment type="caution">
    <text evidence="4">The sequence shown here is derived from an EMBL/GenBank/DDBJ whole genome shotgun (WGS) entry which is preliminary data.</text>
</comment>
<evidence type="ECO:0000259" key="3">
    <source>
        <dbReference type="Pfam" id="PF07510"/>
    </source>
</evidence>
<name>A0ABP5AJ91_9ACTN</name>
<feature type="region of interest" description="Disordered" evidence="1">
    <location>
        <begin position="559"/>
        <end position="605"/>
    </location>
</feature>
<reference evidence="5" key="1">
    <citation type="journal article" date="2019" name="Int. J. Syst. Evol. Microbiol.">
        <title>The Global Catalogue of Microorganisms (GCM) 10K type strain sequencing project: providing services to taxonomists for standard genome sequencing and annotation.</title>
        <authorList>
            <consortium name="The Broad Institute Genomics Platform"/>
            <consortium name="The Broad Institute Genome Sequencing Center for Infectious Disease"/>
            <person name="Wu L."/>
            <person name="Ma J."/>
        </authorList>
    </citation>
    <scope>NUCLEOTIDE SEQUENCE [LARGE SCALE GENOMIC DNA]</scope>
    <source>
        <strain evidence="5">JCM 14046</strain>
    </source>
</reference>
<gene>
    <name evidence="4" type="ORF">GCM10009737_16120</name>
</gene>
<protein>
    <submittedName>
        <fullName evidence="4">DUF262 domain-containing protein</fullName>
    </submittedName>
</protein>
<evidence type="ECO:0000256" key="1">
    <source>
        <dbReference type="SAM" id="MobiDB-lite"/>
    </source>
</evidence>
<evidence type="ECO:0000259" key="2">
    <source>
        <dbReference type="Pfam" id="PF03235"/>
    </source>
</evidence>
<dbReference type="InterPro" id="IPR011089">
    <property type="entry name" value="GmrSD_C"/>
</dbReference>
<dbReference type="EMBL" id="BAAAMY010000004">
    <property type="protein sequence ID" value="GAA1915487.1"/>
    <property type="molecule type" value="Genomic_DNA"/>
</dbReference>
<feature type="domain" description="GmrSD restriction endonucleases N-terminal" evidence="2">
    <location>
        <begin position="16"/>
        <end position="243"/>
    </location>
</feature>
<dbReference type="PANTHER" id="PTHR35149">
    <property type="entry name" value="SLL5132 PROTEIN"/>
    <property type="match status" value="1"/>
</dbReference>
<sequence>MPDERYDAGRRTIGTLLSTTSPRIEVPEWQRSYSWASAEIEAFWLDLLAFDEAYPGNNITNEEYFLGSAVLVTGGATNLLLDGQQRLATATILLSVLRDARVKWKKDAATRLQGKYIADFDDASDVTTPVLTMNVYDKDYYRAEVQDERYDGQSRPAAKLKSHGLIRKARDYFSEKIAEQESAAGGGQDGFNRNTRIGKVLCDHMSVVVVTSTDEDNAAAVFETLNDRGIGLSTPDLLRNLLLRRASGPDARQRIVAAWQVILGIADEASVEDFIRHYWVSERGDVKARKLYREIKTTILAENVDSVEFSLALAESAPIYREIVRGRDADKELQRLLLGLRALGAKVSYPVLLSGYAMLDEGEDKADLRRLAEALTALIVRYSVIGGKESTTLESTIYKAAAALRTDQDIDTAVTAFQNLAPGAPAFIAAFRRASVARIATARYLLREIEQEMRFTEEMSVEDTDRVHVEHIYPQTPDAARWPNHAQVLNRLGNLSLLSRKLNTSIKNADFATKKKKAYATSEILMTKALMDYDDWSTDTINKRQIEMSKSVAAIWGFPGEHIPEPSGEAETAEDQPDSGILDAQALDELPEVPDDEQSESSESS</sequence>
<feature type="domain" description="GmrSD restriction endonucleases C-terminal" evidence="3">
    <location>
        <begin position="429"/>
        <end position="550"/>
    </location>
</feature>
<dbReference type="Pfam" id="PF03235">
    <property type="entry name" value="GmrSD_N"/>
    <property type="match status" value="1"/>
</dbReference>
<evidence type="ECO:0000313" key="4">
    <source>
        <dbReference type="EMBL" id="GAA1915487.1"/>
    </source>
</evidence>
<accession>A0ABP5AJ91</accession>
<dbReference type="Pfam" id="PF07510">
    <property type="entry name" value="GmrSD_C"/>
    <property type="match status" value="1"/>
</dbReference>
<dbReference type="RefSeq" id="WP_344005946.1">
    <property type="nucleotide sequence ID" value="NZ_BAAAMY010000004.1"/>
</dbReference>
<dbReference type="Proteomes" id="UP001501612">
    <property type="component" value="Unassembled WGS sequence"/>
</dbReference>
<evidence type="ECO:0000313" key="5">
    <source>
        <dbReference type="Proteomes" id="UP001501612"/>
    </source>
</evidence>